<evidence type="ECO:0000256" key="5">
    <source>
        <dbReference type="ARBA" id="ARBA00022699"/>
    </source>
</evidence>
<keyword evidence="8" id="KW-0629">Postsynaptic neurotoxin</keyword>
<comment type="similarity">
    <text evidence="2">Belongs to the conotoxin A superfamily.</text>
</comment>
<keyword evidence="6" id="KW-0008">Acetylcholine receptor inhibiting toxin</keyword>
<name>H9N3N2_CONDD</name>
<accession>H9N3N2</accession>
<keyword evidence="4" id="KW-0800">Toxin</keyword>
<dbReference type="InterPro" id="IPR009958">
    <property type="entry name" value="Conotoxin_a-typ"/>
</dbReference>
<evidence type="ECO:0000256" key="6">
    <source>
        <dbReference type="ARBA" id="ARBA00022945"/>
    </source>
</evidence>
<protein>
    <submittedName>
        <fullName evidence="9">Alpha-conotoxin</fullName>
    </submittedName>
</protein>
<sequence>AADYKRSDWFAWVIHSCCSNPPCAHVNCRRRR</sequence>
<comment type="subcellular location">
    <subcellularLocation>
        <location evidence="1">Secreted</location>
    </subcellularLocation>
</comment>
<evidence type="ECO:0000256" key="1">
    <source>
        <dbReference type="ARBA" id="ARBA00004613"/>
    </source>
</evidence>
<keyword evidence="7" id="KW-1015">Disulfide bond</keyword>
<dbReference type="GO" id="GO:0035792">
    <property type="term" value="C:host cell postsynaptic membrane"/>
    <property type="evidence" value="ECO:0007669"/>
    <property type="project" value="UniProtKB-KW"/>
</dbReference>
<proteinExistence type="inferred from homology"/>
<organism evidence="9">
    <name type="scientific">Conus diadema</name>
    <name type="common">Diadem cone</name>
    <name type="synonym">Lividoconus diadema</name>
    <dbReference type="NCBI Taxonomy" id="257325"/>
    <lineage>
        <taxon>Eukaryota</taxon>
        <taxon>Metazoa</taxon>
        <taxon>Spiralia</taxon>
        <taxon>Lophotrochozoa</taxon>
        <taxon>Mollusca</taxon>
        <taxon>Gastropoda</taxon>
        <taxon>Caenogastropoda</taxon>
        <taxon>Neogastropoda</taxon>
        <taxon>Conoidea</taxon>
        <taxon>Conidae</taxon>
        <taxon>Conus</taxon>
        <taxon>Lividoconus</taxon>
    </lineage>
</organism>
<dbReference type="EMBL" id="JF723384">
    <property type="protein sequence ID" value="AFD18449.1"/>
    <property type="molecule type" value="Genomic_DNA"/>
</dbReference>
<feature type="non-terminal residue" evidence="9">
    <location>
        <position position="1"/>
    </location>
</feature>
<evidence type="ECO:0000256" key="4">
    <source>
        <dbReference type="ARBA" id="ARBA00022656"/>
    </source>
</evidence>
<dbReference type="Pfam" id="PF07365">
    <property type="entry name" value="Toxin_8"/>
    <property type="match status" value="1"/>
</dbReference>
<evidence type="ECO:0000256" key="8">
    <source>
        <dbReference type="ARBA" id="ARBA00023327"/>
    </source>
</evidence>
<dbReference type="GO" id="GO:0090729">
    <property type="term" value="F:toxin activity"/>
    <property type="evidence" value="ECO:0007669"/>
    <property type="project" value="UniProtKB-KW"/>
</dbReference>
<dbReference type="GO" id="GO:0005576">
    <property type="term" value="C:extracellular region"/>
    <property type="evidence" value="ECO:0007669"/>
    <property type="project" value="UniProtKB-SubCell"/>
</dbReference>
<keyword evidence="3" id="KW-0964">Secreted</keyword>
<reference evidence="9" key="1">
    <citation type="journal article" date="2012" name="Mol. Biol. Evol.">
        <title>Extensive and continuous duplication facilitates rapid evolution and diversification of gene families.</title>
        <authorList>
            <person name="Chang D."/>
            <person name="Duda T.F.Jr."/>
        </authorList>
    </citation>
    <scope>NUCLEOTIDE SEQUENCE</scope>
    <source>
        <strain evidence="9">DIAD_1</strain>
    </source>
</reference>
<dbReference type="AlphaFoldDB" id="H9N3N2"/>
<dbReference type="GO" id="GO:0030550">
    <property type="term" value="F:acetylcholine receptor inhibitor activity"/>
    <property type="evidence" value="ECO:0007669"/>
    <property type="project" value="UniProtKB-KW"/>
</dbReference>
<evidence type="ECO:0000256" key="2">
    <source>
        <dbReference type="ARBA" id="ARBA00006077"/>
    </source>
</evidence>
<evidence type="ECO:0000256" key="3">
    <source>
        <dbReference type="ARBA" id="ARBA00022525"/>
    </source>
</evidence>
<keyword evidence="5" id="KW-0528">Neurotoxin</keyword>
<evidence type="ECO:0000256" key="7">
    <source>
        <dbReference type="ARBA" id="ARBA00023157"/>
    </source>
</evidence>
<evidence type="ECO:0000313" key="9">
    <source>
        <dbReference type="EMBL" id="AFD18449.1"/>
    </source>
</evidence>